<evidence type="ECO:0000313" key="5">
    <source>
        <dbReference type="EMBL" id="MFD2833407.1"/>
    </source>
</evidence>
<dbReference type="SMART" id="SM00935">
    <property type="entry name" value="OmpH"/>
    <property type="match status" value="1"/>
</dbReference>
<evidence type="ECO:0000256" key="4">
    <source>
        <dbReference type="SAM" id="SignalP"/>
    </source>
</evidence>
<dbReference type="EMBL" id="JBHUOJ010000019">
    <property type="protein sequence ID" value="MFD2833407.1"/>
    <property type="molecule type" value="Genomic_DNA"/>
</dbReference>
<comment type="caution">
    <text evidence="5">The sequence shown here is derived from an EMBL/GenBank/DDBJ whole genome shotgun (WGS) entry which is preliminary data.</text>
</comment>
<dbReference type="RefSeq" id="WP_251742597.1">
    <property type="nucleotide sequence ID" value="NZ_JBHUOJ010000019.1"/>
</dbReference>
<evidence type="ECO:0000256" key="2">
    <source>
        <dbReference type="ARBA" id="ARBA00022729"/>
    </source>
</evidence>
<accession>A0ABW5X477</accession>
<keyword evidence="3" id="KW-0175">Coiled coil</keyword>
<dbReference type="InterPro" id="IPR005632">
    <property type="entry name" value="Chaperone_Skp"/>
</dbReference>
<protein>
    <submittedName>
        <fullName evidence="5">OmpH family outer membrane protein</fullName>
    </submittedName>
</protein>
<keyword evidence="6" id="KW-1185">Reference proteome</keyword>
<evidence type="ECO:0000313" key="6">
    <source>
        <dbReference type="Proteomes" id="UP001597438"/>
    </source>
</evidence>
<organism evidence="5 6">
    <name type="scientific">Christiangramia antarctica</name>
    <dbReference type="NCBI Taxonomy" id="2058158"/>
    <lineage>
        <taxon>Bacteria</taxon>
        <taxon>Pseudomonadati</taxon>
        <taxon>Bacteroidota</taxon>
        <taxon>Flavobacteriia</taxon>
        <taxon>Flavobacteriales</taxon>
        <taxon>Flavobacteriaceae</taxon>
        <taxon>Christiangramia</taxon>
    </lineage>
</organism>
<evidence type="ECO:0000256" key="3">
    <source>
        <dbReference type="SAM" id="Coils"/>
    </source>
</evidence>
<dbReference type="Proteomes" id="UP001597438">
    <property type="component" value="Unassembled WGS sequence"/>
</dbReference>
<proteinExistence type="inferred from homology"/>
<comment type="similarity">
    <text evidence="1">Belongs to the Skp family.</text>
</comment>
<dbReference type="Pfam" id="PF03938">
    <property type="entry name" value="OmpH"/>
    <property type="match status" value="1"/>
</dbReference>
<reference evidence="6" key="1">
    <citation type="journal article" date="2019" name="Int. J. Syst. Evol. Microbiol.">
        <title>The Global Catalogue of Microorganisms (GCM) 10K type strain sequencing project: providing services to taxonomists for standard genome sequencing and annotation.</title>
        <authorList>
            <consortium name="The Broad Institute Genomics Platform"/>
            <consortium name="The Broad Institute Genome Sequencing Center for Infectious Disease"/>
            <person name="Wu L."/>
            <person name="Ma J."/>
        </authorList>
    </citation>
    <scope>NUCLEOTIDE SEQUENCE [LARGE SCALE GENOMIC DNA]</scope>
    <source>
        <strain evidence="6">KCTC 52925</strain>
    </source>
</reference>
<sequence>MKKLGTSLFVLFISLSAFAQSKIGTIDAEYILAQMPETEEINTSMETYNKELQTQLETSINEYETLVKEYQSTLETMEEQAKKEKETKLIGLENDIKNFRQKATVMMQMKKNELTSPLYLRIDEAMNKVIAAEGYTQIFHAGGNALAFSRTEDDITDKVMKELGVTAKPMPAQSTEN</sequence>
<keyword evidence="2 4" id="KW-0732">Signal</keyword>
<feature type="coiled-coil region" evidence="3">
    <location>
        <begin position="49"/>
        <end position="102"/>
    </location>
</feature>
<dbReference type="PANTHER" id="PTHR35089">
    <property type="entry name" value="CHAPERONE PROTEIN SKP"/>
    <property type="match status" value="1"/>
</dbReference>
<dbReference type="PANTHER" id="PTHR35089:SF1">
    <property type="entry name" value="CHAPERONE PROTEIN SKP"/>
    <property type="match status" value="1"/>
</dbReference>
<dbReference type="SUPFAM" id="SSF111384">
    <property type="entry name" value="OmpH-like"/>
    <property type="match status" value="1"/>
</dbReference>
<evidence type="ECO:0000256" key="1">
    <source>
        <dbReference type="ARBA" id="ARBA00009091"/>
    </source>
</evidence>
<feature type="chain" id="PRO_5045851895" evidence="4">
    <location>
        <begin position="20"/>
        <end position="177"/>
    </location>
</feature>
<gene>
    <name evidence="5" type="ORF">ACFSYS_08905</name>
</gene>
<name>A0ABW5X477_9FLAO</name>
<dbReference type="Gene3D" id="3.30.910.20">
    <property type="entry name" value="Skp domain"/>
    <property type="match status" value="1"/>
</dbReference>
<dbReference type="InterPro" id="IPR024930">
    <property type="entry name" value="Skp_dom_sf"/>
</dbReference>
<feature type="signal peptide" evidence="4">
    <location>
        <begin position="1"/>
        <end position="19"/>
    </location>
</feature>